<feature type="chain" id="PRO_5032495913" evidence="1">
    <location>
        <begin position="20"/>
        <end position="133"/>
    </location>
</feature>
<name>A0A814MC83_9BILA</name>
<dbReference type="AlphaFoldDB" id="A0A814MC83"/>
<organism evidence="2 3">
    <name type="scientific">Brachionus calyciflorus</name>
    <dbReference type="NCBI Taxonomy" id="104777"/>
    <lineage>
        <taxon>Eukaryota</taxon>
        <taxon>Metazoa</taxon>
        <taxon>Spiralia</taxon>
        <taxon>Gnathifera</taxon>
        <taxon>Rotifera</taxon>
        <taxon>Eurotatoria</taxon>
        <taxon>Monogononta</taxon>
        <taxon>Pseudotrocha</taxon>
        <taxon>Ploima</taxon>
        <taxon>Brachionidae</taxon>
        <taxon>Brachionus</taxon>
    </lineage>
</organism>
<accession>A0A814MC83</accession>
<proteinExistence type="predicted"/>
<protein>
    <submittedName>
        <fullName evidence="2">Uncharacterized protein</fullName>
    </submittedName>
</protein>
<sequence length="133" mass="14764">MKFFAVIILLISFVSPLFAGRCSDYYGCGQNGQCWSGCGEKLNGPNWCYTTGKSVCSTTTDCRDYRFAFVSPLFAGRCTDYYGCGKNGTCWSGCGKNLDGPEWCYTSGRFVCKTTEDCRIHKCNDCVNKCKVD</sequence>
<evidence type="ECO:0000256" key="1">
    <source>
        <dbReference type="SAM" id="SignalP"/>
    </source>
</evidence>
<feature type="signal peptide" evidence="1">
    <location>
        <begin position="1"/>
        <end position="19"/>
    </location>
</feature>
<reference evidence="2" key="1">
    <citation type="submission" date="2021-02" db="EMBL/GenBank/DDBJ databases">
        <authorList>
            <person name="Nowell W R."/>
        </authorList>
    </citation>
    <scope>NUCLEOTIDE SEQUENCE</scope>
    <source>
        <strain evidence="2">Ploen Becks lab</strain>
    </source>
</reference>
<gene>
    <name evidence="2" type="ORF">OXX778_LOCUS20029</name>
</gene>
<evidence type="ECO:0000313" key="3">
    <source>
        <dbReference type="Proteomes" id="UP000663879"/>
    </source>
</evidence>
<keyword evidence="3" id="KW-1185">Reference proteome</keyword>
<keyword evidence="1" id="KW-0732">Signal</keyword>
<dbReference type="EMBL" id="CAJNOC010006411">
    <property type="protein sequence ID" value="CAF1077393.1"/>
    <property type="molecule type" value="Genomic_DNA"/>
</dbReference>
<comment type="caution">
    <text evidence="2">The sequence shown here is derived from an EMBL/GenBank/DDBJ whole genome shotgun (WGS) entry which is preliminary data.</text>
</comment>
<evidence type="ECO:0000313" key="2">
    <source>
        <dbReference type="EMBL" id="CAF1077393.1"/>
    </source>
</evidence>
<dbReference type="Proteomes" id="UP000663879">
    <property type="component" value="Unassembled WGS sequence"/>
</dbReference>